<dbReference type="GeneID" id="36595687"/>
<organism evidence="2 3">
    <name type="scientific">Hyaloscypha bicolor E</name>
    <dbReference type="NCBI Taxonomy" id="1095630"/>
    <lineage>
        <taxon>Eukaryota</taxon>
        <taxon>Fungi</taxon>
        <taxon>Dikarya</taxon>
        <taxon>Ascomycota</taxon>
        <taxon>Pezizomycotina</taxon>
        <taxon>Leotiomycetes</taxon>
        <taxon>Helotiales</taxon>
        <taxon>Hyaloscyphaceae</taxon>
        <taxon>Hyaloscypha</taxon>
        <taxon>Hyaloscypha bicolor</taxon>
    </lineage>
</organism>
<feature type="region of interest" description="Disordered" evidence="1">
    <location>
        <begin position="52"/>
        <end position="71"/>
    </location>
</feature>
<evidence type="ECO:0000256" key="1">
    <source>
        <dbReference type="SAM" id="MobiDB-lite"/>
    </source>
</evidence>
<proteinExistence type="predicted"/>
<dbReference type="InParanoid" id="A0A2J6SIR5"/>
<dbReference type="OrthoDB" id="5420336at2759"/>
<evidence type="ECO:0000313" key="2">
    <source>
        <dbReference type="EMBL" id="PMD50658.1"/>
    </source>
</evidence>
<sequence length="493" mass="55226">MHNAGYEAGYNGAVLIYAITGDPGCLRRTPSWRCEEKALRQDEDNVIINMTDQAPTPAPATSPDPAPSDPVGTGIGNASSIFDLVSKVIDKATGAWEQGSASRETRRVADSVLQELKDGLGEWEAEAKAEKHRWRQPFLGKDAYEKHFVKNDGVLEPSGKTTASFGWAQLLFALNIRPKAGIISWRTLPREVRPEKTGTVSLGVDGAILCHIINFYQLYRSGSRNSDTFRFPFGDLTVENDAKHIYAFTDRSDTDFSSKKLPFQYSMQDLGGLREDHVRVDTGFLDVQYQYAINIGISELKAELVKSKPGEKPKPLQERGDSLVQAMRFIAKFDWKKPYIMSPEWAEDASRIKRRMTSGKEEVLIRHVADCLSKKPDLVEKLKAPLGKPELWQEEVKSSVRALCMSQSESFKFVWKDPRTFASANNPAFDLTLKEQLPWILQDLGIWTTPSLDQVSPETLLAVLEMPHEIINAPVIVLRGIPKDWDFVAEISG</sequence>
<dbReference type="RefSeq" id="XP_024727562.1">
    <property type="nucleotide sequence ID" value="XM_024887611.1"/>
</dbReference>
<feature type="compositionally biased region" description="Pro residues" evidence="1">
    <location>
        <begin position="56"/>
        <end position="68"/>
    </location>
</feature>
<accession>A0A2J6SIR5</accession>
<gene>
    <name evidence="2" type="ORF">K444DRAFT_670329</name>
</gene>
<dbReference type="AlphaFoldDB" id="A0A2J6SIR5"/>
<dbReference type="Proteomes" id="UP000235371">
    <property type="component" value="Unassembled WGS sequence"/>
</dbReference>
<protein>
    <submittedName>
        <fullName evidence="2">Uncharacterized protein</fullName>
    </submittedName>
</protein>
<keyword evidence="3" id="KW-1185">Reference proteome</keyword>
<dbReference type="EMBL" id="KZ613913">
    <property type="protein sequence ID" value="PMD50658.1"/>
    <property type="molecule type" value="Genomic_DNA"/>
</dbReference>
<name>A0A2J6SIR5_9HELO</name>
<evidence type="ECO:0000313" key="3">
    <source>
        <dbReference type="Proteomes" id="UP000235371"/>
    </source>
</evidence>
<reference evidence="2 3" key="1">
    <citation type="submission" date="2016-04" db="EMBL/GenBank/DDBJ databases">
        <title>A degradative enzymes factory behind the ericoid mycorrhizal symbiosis.</title>
        <authorList>
            <consortium name="DOE Joint Genome Institute"/>
            <person name="Martino E."/>
            <person name="Morin E."/>
            <person name="Grelet G."/>
            <person name="Kuo A."/>
            <person name="Kohler A."/>
            <person name="Daghino S."/>
            <person name="Barry K."/>
            <person name="Choi C."/>
            <person name="Cichocki N."/>
            <person name="Clum A."/>
            <person name="Copeland A."/>
            <person name="Hainaut M."/>
            <person name="Haridas S."/>
            <person name="Labutti K."/>
            <person name="Lindquist E."/>
            <person name="Lipzen A."/>
            <person name="Khouja H.-R."/>
            <person name="Murat C."/>
            <person name="Ohm R."/>
            <person name="Olson A."/>
            <person name="Spatafora J."/>
            <person name="Veneault-Fourrey C."/>
            <person name="Henrissat B."/>
            <person name="Grigoriev I."/>
            <person name="Martin F."/>
            <person name="Perotto S."/>
        </authorList>
    </citation>
    <scope>NUCLEOTIDE SEQUENCE [LARGE SCALE GENOMIC DNA]</scope>
    <source>
        <strain evidence="2 3">E</strain>
    </source>
</reference>